<evidence type="ECO:0000313" key="4">
    <source>
        <dbReference type="EMBL" id="MEB3372306.1"/>
    </source>
</evidence>
<evidence type="ECO:0000259" key="3">
    <source>
        <dbReference type="Pfam" id="PF01642"/>
    </source>
</evidence>
<dbReference type="Proteomes" id="UP001327093">
    <property type="component" value="Unassembled WGS sequence"/>
</dbReference>
<reference evidence="4 5" key="1">
    <citation type="submission" date="2023-10" db="EMBL/GenBank/DDBJ databases">
        <title>Saccharopolyspora sp. nov., isolated from mangrove soil.</title>
        <authorList>
            <person name="Lu Y."/>
            <person name="Liu W."/>
        </authorList>
    </citation>
    <scope>NUCLEOTIDE SEQUENCE [LARGE SCALE GENOMIC DNA]</scope>
    <source>
        <strain evidence="4 5">S2-29</strain>
    </source>
</reference>
<accession>A0ABU6AL97</accession>
<comment type="subunit">
    <text evidence="1">Heterodimer of an alpha and a beta chain.</text>
</comment>
<keyword evidence="5" id="KW-1185">Reference proteome</keyword>
<feature type="domain" description="Methylmalonyl-CoA mutase alpha/beta chain catalytic" evidence="3">
    <location>
        <begin position="43"/>
        <end position="174"/>
    </location>
</feature>
<evidence type="ECO:0000256" key="2">
    <source>
        <dbReference type="SAM" id="MobiDB-lite"/>
    </source>
</evidence>
<dbReference type="SUPFAM" id="SSF51703">
    <property type="entry name" value="Cobalamin (vitamin B12)-dependent enzymes"/>
    <property type="match status" value="1"/>
</dbReference>
<dbReference type="Pfam" id="PF01642">
    <property type="entry name" value="MM_CoA_mutase"/>
    <property type="match status" value="1"/>
</dbReference>
<organism evidence="4 5">
    <name type="scientific">Saccharopolyspora mangrovi</name>
    <dbReference type="NCBI Taxonomy" id="3082379"/>
    <lineage>
        <taxon>Bacteria</taxon>
        <taxon>Bacillati</taxon>
        <taxon>Actinomycetota</taxon>
        <taxon>Actinomycetes</taxon>
        <taxon>Pseudonocardiales</taxon>
        <taxon>Pseudonocardiaceae</taxon>
        <taxon>Saccharopolyspora</taxon>
    </lineage>
</organism>
<evidence type="ECO:0000256" key="1">
    <source>
        <dbReference type="ARBA" id="ARBA00011870"/>
    </source>
</evidence>
<comment type="caution">
    <text evidence="4">The sequence shown here is derived from an EMBL/GenBank/DDBJ whole genome shotgun (WGS) entry which is preliminary data.</text>
</comment>
<dbReference type="PANTHER" id="PTHR48101:SF4">
    <property type="entry name" value="METHYLMALONYL-COA MUTASE, MITOCHONDRIAL"/>
    <property type="match status" value="1"/>
</dbReference>
<dbReference type="InterPro" id="IPR006099">
    <property type="entry name" value="MeMalonylCoA_mutase_a/b_cat"/>
</dbReference>
<dbReference type="EMBL" id="JAWLNX010000042">
    <property type="protein sequence ID" value="MEB3372306.1"/>
    <property type="molecule type" value="Genomic_DNA"/>
</dbReference>
<dbReference type="InterPro" id="IPR016176">
    <property type="entry name" value="Cbl-dep_enz_cat"/>
</dbReference>
<gene>
    <name evidence="4" type="ORF">R4I43_33390</name>
</gene>
<proteinExistence type="predicted"/>
<sequence>MTQIPNFADIPLDAPSQADEDRWRSEVLAATGKESDALAWEAPEGIDVQPLYTESDVDGLDFLSTYPGLAPFLRGPYPTMYVNQPWTVRQYAGFSTAEASNAFYRRNLAAGQKGLSVAFDLATHRGYDSDHPRVGGDVGMAGVAIDSILDMRQLFDGIPLDRMSVSMTMNGAVL</sequence>
<protein>
    <submittedName>
        <fullName evidence="4">Methylmalonyl-CoA mutase family protein</fullName>
    </submittedName>
</protein>
<dbReference type="Gene3D" id="3.20.20.240">
    <property type="entry name" value="Methylmalonyl-CoA mutase"/>
    <property type="match status" value="1"/>
</dbReference>
<feature type="region of interest" description="Disordered" evidence="2">
    <location>
        <begin position="1"/>
        <end position="23"/>
    </location>
</feature>
<dbReference type="RefSeq" id="WP_324269727.1">
    <property type="nucleotide sequence ID" value="NZ_JAWLNX010000042.1"/>
</dbReference>
<name>A0ABU6AL97_9PSEU</name>
<dbReference type="PANTHER" id="PTHR48101">
    <property type="entry name" value="METHYLMALONYL-COA MUTASE, MITOCHONDRIAL-RELATED"/>
    <property type="match status" value="1"/>
</dbReference>
<evidence type="ECO:0000313" key="5">
    <source>
        <dbReference type="Proteomes" id="UP001327093"/>
    </source>
</evidence>
<feature type="non-terminal residue" evidence="4">
    <location>
        <position position="174"/>
    </location>
</feature>